<gene>
    <name evidence="2" type="ORF">CEPIT_LOCUS24192</name>
    <name evidence="3" type="ORF">CEPIT_LOCUS31271</name>
</gene>
<dbReference type="EMBL" id="CAMAPF010000965">
    <property type="protein sequence ID" value="CAH9131265.1"/>
    <property type="molecule type" value="Genomic_DNA"/>
</dbReference>
<dbReference type="Pfam" id="PF14223">
    <property type="entry name" value="Retrotran_gag_2"/>
    <property type="match status" value="1"/>
</dbReference>
<evidence type="ECO:0000313" key="3">
    <source>
        <dbReference type="EMBL" id="CAH9131265.1"/>
    </source>
</evidence>
<comment type="caution">
    <text evidence="2">The sequence shown here is derived from an EMBL/GenBank/DDBJ whole genome shotgun (WGS) entry which is preliminary data.</text>
</comment>
<dbReference type="InterPro" id="IPR036875">
    <property type="entry name" value="Znf_CCHC_sf"/>
</dbReference>
<feature type="region of interest" description="Disordered" evidence="1">
    <location>
        <begin position="230"/>
        <end position="267"/>
    </location>
</feature>
<dbReference type="GO" id="GO:0003676">
    <property type="term" value="F:nucleic acid binding"/>
    <property type="evidence" value="ECO:0007669"/>
    <property type="project" value="InterPro"/>
</dbReference>
<feature type="region of interest" description="Disordered" evidence="1">
    <location>
        <begin position="1"/>
        <end position="22"/>
    </location>
</feature>
<dbReference type="PANTHER" id="PTHR47481:SF43">
    <property type="entry name" value="RETROTRANSPOSON COPIA-LIKE N-TERMINAL DOMAIN-CONTAINING PROTEIN"/>
    <property type="match status" value="1"/>
</dbReference>
<feature type="compositionally biased region" description="Polar residues" evidence="1">
    <location>
        <begin position="249"/>
        <end position="267"/>
    </location>
</feature>
<dbReference type="SUPFAM" id="SSF57756">
    <property type="entry name" value="Retrovirus zinc finger-like domains"/>
    <property type="match status" value="1"/>
</dbReference>
<dbReference type="GO" id="GO:0008270">
    <property type="term" value="F:zinc ion binding"/>
    <property type="evidence" value="ECO:0007669"/>
    <property type="project" value="InterPro"/>
</dbReference>
<evidence type="ECO:0000313" key="2">
    <source>
        <dbReference type="EMBL" id="CAH9122065.1"/>
    </source>
</evidence>
<name>A0AAV0EED0_9ASTE</name>
<keyword evidence="4" id="KW-1185">Reference proteome</keyword>
<accession>A0AAV0EED0</accession>
<protein>
    <recommendedName>
        <fullName evidence="5">Retrotransposon Copia-like N-terminal domain-containing protein</fullName>
    </recommendedName>
</protein>
<dbReference type="PANTHER" id="PTHR47481">
    <property type="match status" value="1"/>
</dbReference>
<proteinExistence type="predicted"/>
<dbReference type="EMBL" id="CAMAPF010000923">
    <property type="protein sequence ID" value="CAH9122065.1"/>
    <property type="molecule type" value="Genomic_DNA"/>
</dbReference>
<reference evidence="2" key="1">
    <citation type="submission" date="2022-07" db="EMBL/GenBank/DDBJ databases">
        <authorList>
            <person name="Macas J."/>
            <person name="Novak P."/>
            <person name="Neumann P."/>
        </authorList>
    </citation>
    <scope>NUCLEOTIDE SEQUENCE</scope>
</reference>
<evidence type="ECO:0000256" key="1">
    <source>
        <dbReference type="SAM" id="MobiDB-lite"/>
    </source>
</evidence>
<organism evidence="2 4">
    <name type="scientific">Cuscuta epithymum</name>
    <dbReference type="NCBI Taxonomy" id="186058"/>
    <lineage>
        <taxon>Eukaryota</taxon>
        <taxon>Viridiplantae</taxon>
        <taxon>Streptophyta</taxon>
        <taxon>Embryophyta</taxon>
        <taxon>Tracheophyta</taxon>
        <taxon>Spermatophyta</taxon>
        <taxon>Magnoliopsida</taxon>
        <taxon>eudicotyledons</taxon>
        <taxon>Gunneridae</taxon>
        <taxon>Pentapetalae</taxon>
        <taxon>asterids</taxon>
        <taxon>lamiids</taxon>
        <taxon>Solanales</taxon>
        <taxon>Convolvulaceae</taxon>
        <taxon>Cuscuteae</taxon>
        <taxon>Cuscuta</taxon>
        <taxon>Cuscuta subgen. Cuscuta</taxon>
    </lineage>
</organism>
<dbReference type="Proteomes" id="UP001152523">
    <property type="component" value="Unassembled WGS sequence"/>
</dbReference>
<sequence>MGDHANSSSQSTGVIPTNNSPTPQLISLNASSQIPIKLSNDGSNYSSWKSQLTNLLFGYDLLGYVDGSTPCPDKSSHDLSLWNRQDRLVLLALQSTVSGPVGPIINSCKTSAEAWEKLESSFANTSITRMLSLHNSLATTKKAGKSVTEYMGIMEGLVDDLATIGHPVSSGQVMSYVLNGFGQEYKETISALRIQPTPLTLSTLRHHLQQAEILAGDNPDTSISVQYSQRRSNNFSRGRGGRGRGGGRHTSTNLNPHQHGFGSQPSNSRSTVICQLCDKHGHTARTCYNRNAPSVNMTDKSPNAEANAGWLLDTGATHHVTSDLNNLAIHSDYSGNDSVIMGDGSNHRGILGPRPE</sequence>
<dbReference type="AlphaFoldDB" id="A0AAV0EED0"/>
<evidence type="ECO:0000313" key="4">
    <source>
        <dbReference type="Proteomes" id="UP001152523"/>
    </source>
</evidence>
<evidence type="ECO:0008006" key="5">
    <source>
        <dbReference type="Google" id="ProtNLM"/>
    </source>
</evidence>